<dbReference type="EMBL" id="PJMU01000003">
    <property type="protein sequence ID" value="PKV62892.1"/>
    <property type="molecule type" value="Genomic_DNA"/>
</dbReference>
<organism evidence="2 3">
    <name type="scientific">Pontibacter ramchanderi</name>
    <dbReference type="NCBI Taxonomy" id="1179743"/>
    <lineage>
        <taxon>Bacteria</taxon>
        <taxon>Pseudomonadati</taxon>
        <taxon>Bacteroidota</taxon>
        <taxon>Cytophagia</taxon>
        <taxon>Cytophagales</taxon>
        <taxon>Hymenobacteraceae</taxon>
        <taxon>Pontibacter</taxon>
    </lineage>
</organism>
<keyword evidence="3" id="KW-1185">Reference proteome</keyword>
<reference evidence="2 3" key="1">
    <citation type="submission" date="2017-12" db="EMBL/GenBank/DDBJ databases">
        <title>Genomic Encyclopedia of Type Strains, Phase III (KMG-III): the genomes of soil and plant-associated and newly described type strains.</title>
        <authorList>
            <person name="Whitman W."/>
        </authorList>
    </citation>
    <scope>NUCLEOTIDE SEQUENCE [LARGE SCALE GENOMIC DNA]</scope>
    <source>
        <strain evidence="2 3">LP43</strain>
    </source>
</reference>
<dbReference type="OrthoDB" id="852461at2"/>
<proteinExistence type="predicted"/>
<sequence length="156" mass="17887">MKKIFLLYLLALVSFASFAQTNDSKDIYLEALNKYTLHLDSLFAGNRNHVINTIYLEIPDFVDSIPNKVNGYEIVVLTSKNIKQVYKTNNNSLTHTKLFPIKVENGRIVVSLIPYSGVRKRNGNLNLALGGGTQILFKYNCQNEYFEYERMVNWGI</sequence>
<dbReference type="RefSeq" id="WP_101445067.1">
    <property type="nucleotide sequence ID" value="NZ_PJMU01000003.1"/>
</dbReference>
<accession>A0A2N3U816</accession>
<evidence type="ECO:0008006" key="4">
    <source>
        <dbReference type="Google" id="ProtNLM"/>
    </source>
</evidence>
<keyword evidence="1" id="KW-0732">Signal</keyword>
<name>A0A2N3U816_9BACT</name>
<evidence type="ECO:0000313" key="3">
    <source>
        <dbReference type="Proteomes" id="UP000233782"/>
    </source>
</evidence>
<feature type="signal peptide" evidence="1">
    <location>
        <begin position="1"/>
        <end position="19"/>
    </location>
</feature>
<dbReference type="Proteomes" id="UP000233782">
    <property type="component" value="Unassembled WGS sequence"/>
</dbReference>
<evidence type="ECO:0000313" key="2">
    <source>
        <dbReference type="EMBL" id="PKV62892.1"/>
    </source>
</evidence>
<feature type="chain" id="PRO_5014645646" description="DUF4251 domain-containing protein" evidence="1">
    <location>
        <begin position="20"/>
        <end position="156"/>
    </location>
</feature>
<gene>
    <name evidence="2" type="ORF">BD749_2722</name>
</gene>
<evidence type="ECO:0000256" key="1">
    <source>
        <dbReference type="SAM" id="SignalP"/>
    </source>
</evidence>
<protein>
    <recommendedName>
        <fullName evidence="4">DUF4251 domain-containing protein</fullName>
    </recommendedName>
</protein>
<dbReference type="AlphaFoldDB" id="A0A2N3U816"/>
<comment type="caution">
    <text evidence="2">The sequence shown here is derived from an EMBL/GenBank/DDBJ whole genome shotgun (WGS) entry which is preliminary data.</text>
</comment>